<dbReference type="PROSITE" id="PS51671">
    <property type="entry name" value="ACT"/>
    <property type="match status" value="1"/>
</dbReference>
<protein>
    <recommendedName>
        <fullName evidence="5 13">Homoserine dehydrogenase</fullName>
        <ecNumber evidence="4 13">1.1.1.3</ecNumber>
    </recommendedName>
</protein>
<dbReference type="InterPro" id="IPR002912">
    <property type="entry name" value="ACT_dom"/>
</dbReference>
<comment type="similarity">
    <text evidence="3 14">Belongs to the homoserine dehydrogenase family.</text>
</comment>
<dbReference type="SUPFAM" id="SSF51735">
    <property type="entry name" value="NAD(P)-binding Rossmann-fold domains"/>
    <property type="match status" value="1"/>
</dbReference>
<dbReference type="SUPFAM" id="SSF55021">
    <property type="entry name" value="ACT-like"/>
    <property type="match status" value="1"/>
</dbReference>
<dbReference type="FunFam" id="3.30.70.260:FF:000030">
    <property type="entry name" value="Homoserine dehydrogenase"/>
    <property type="match status" value="1"/>
</dbReference>
<evidence type="ECO:0000256" key="14">
    <source>
        <dbReference type="RuleBase" id="RU004171"/>
    </source>
</evidence>
<dbReference type="GO" id="GO:0050661">
    <property type="term" value="F:NADP binding"/>
    <property type="evidence" value="ECO:0007669"/>
    <property type="project" value="InterPro"/>
</dbReference>
<dbReference type="Proteomes" id="UP000265882">
    <property type="component" value="Unassembled WGS sequence"/>
</dbReference>
<evidence type="ECO:0000256" key="12">
    <source>
        <dbReference type="PIRSR" id="PIRSR000098-2"/>
    </source>
</evidence>
<feature type="active site" description="Proton donor" evidence="11">
    <location>
        <position position="205"/>
    </location>
</feature>
<comment type="pathway">
    <text evidence="1 13">Amino-acid biosynthesis; L-threonine biosynthesis; L-threonine from L-aspartate: step 3/5.</text>
</comment>
<dbReference type="PROSITE" id="PS01042">
    <property type="entry name" value="HOMOSER_DHGENASE"/>
    <property type="match status" value="1"/>
</dbReference>
<sequence>MKEVGVGIIGLGVVGSGVYETLVRHSDEIARRTGIKLVIRKAADLDQSLRQRLGIPDGIFTTDAGELIKNDSVDVVVELIGGYSPAGDFIIESLNRKKHVVTANKALLAKQGAELVELAARNEVDLCFEASVAGGIPILKALREGLVANNIDYIYGIVNGTCNYILTRMTSEQMGFERALKEAQKKGFAEADPTLDIEGYDSAHKLAILASIAFNSRIDLADVHVEGISGITLEDVAHAEEFGYVIKLLAIAKLAGEQIEVRVHPTLVPKDSLLASIRDEYNGLLVHGDVVGTTMYYGKGAGKFPTSSAIISDLVDIGKNMSFKSPVRTQPFTYANNLSVKNIEDITSLYYIRFTALDNPGVLGQVSGVLGKHGISIASVIQKVQHRGKRVPVVMMTHEAVERDVRRALSEIDKLDSIEAKSALIRIIS</sequence>
<dbReference type="InterPro" id="IPR005106">
    <property type="entry name" value="Asp/hSer_DH_NAD-bd"/>
</dbReference>
<evidence type="ECO:0000259" key="15">
    <source>
        <dbReference type="PROSITE" id="PS51671"/>
    </source>
</evidence>
<dbReference type="UniPathway" id="UPA00050">
    <property type="reaction ID" value="UER00063"/>
</dbReference>
<evidence type="ECO:0000256" key="6">
    <source>
        <dbReference type="ARBA" id="ARBA00022605"/>
    </source>
</evidence>
<dbReference type="Gene3D" id="3.30.70.260">
    <property type="match status" value="1"/>
</dbReference>
<gene>
    <name evidence="16" type="ORF">C4520_04585</name>
</gene>
<dbReference type="EC" id="1.1.1.3" evidence="4 13"/>
<proteinExistence type="inferred from homology"/>
<evidence type="ECO:0000256" key="11">
    <source>
        <dbReference type="PIRSR" id="PIRSR000098-1"/>
    </source>
</evidence>
<dbReference type="Pfam" id="PF03447">
    <property type="entry name" value="NAD_binding_3"/>
    <property type="match status" value="1"/>
</dbReference>
<evidence type="ECO:0000256" key="13">
    <source>
        <dbReference type="RuleBase" id="RU000579"/>
    </source>
</evidence>
<evidence type="ECO:0000313" key="17">
    <source>
        <dbReference type="Proteomes" id="UP000265882"/>
    </source>
</evidence>
<evidence type="ECO:0000256" key="3">
    <source>
        <dbReference type="ARBA" id="ARBA00006753"/>
    </source>
</evidence>
<dbReference type="Gene3D" id="3.30.360.10">
    <property type="entry name" value="Dihydrodipicolinate Reductase, domain 2"/>
    <property type="match status" value="1"/>
</dbReference>
<dbReference type="FunFam" id="3.30.360.10:FF:000005">
    <property type="entry name" value="Homoserine dehydrogenase"/>
    <property type="match status" value="1"/>
</dbReference>
<evidence type="ECO:0000313" key="16">
    <source>
        <dbReference type="EMBL" id="RJP24171.1"/>
    </source>
</evidence>
<feature type="binding site" evidence="12">
    <location>
        <position position="105"/>
    </location>
    <ligand>
        <name>NADPH</name>
        <dbReference type="ChEBI" id="CHEBI:57783"/>
    </ligand>
</feature>
<comment type="catalytic activity">
    <reaction evidence="13">
        <text>L-homoserine + NADP(+) = L-aspartate 4-semialdehyde + NADPH + H(+)</text>
        <dbReference type="Rhea" id="RHEA:15761"/>
        <dbReference type="ChEBI" id="CHEBI:15378"/>
        <dbReference type="ChEBI" id="CHEBI:57476"/>
        <dbReference type="ChEBI" id="CHEBI:57783"/>
        <dbReference type="ChEBI" id="CHEBI:58349"/>
        <dbReference type="ChEBI" id="CHEBI:537519"/>
        <dbReference type="EC" id="1.1.1.3"/>
    </reaction>
</comment>
<keyword evidence="7 13" id="KW-0791">Threonine biosynthesis</keyword>
<dbReference type="EMBL" id="QZKU01000039">
    <property type="protein sequence ID" value="RJP24171.1"/>
    <property type="molecule type" value="Genomic_DNA"/>
</dbReference>
<reference evidence="16 17" key="1">
    <citation type="journal article" date="2017" name="ISME J.">
        <title>Energy and carbon metabolisms in a deep terrestrial subsurface fluid microbial community.</title>
        <authorList>
            <person name="Momper L."/>
            <person name="Jungbluth S.P."/>
            <person name="Lee M.D."/>
            <person name="Amend J.P."/>
        </authorList>
    </citation>
    <scope>NUCLEOTIDE SEQUENCE [LARGE SCALE GENOMIC DNA]</scope>
    <source>
        <strain evidence="16">SURF_5</strain>
    </source>
</reference>
<dbReference type="PIRSF" id="PIRSF000098">
    <property type="entry name" value="Homoser_dehydrog"/>
    <property type="match status" value="1"/>
</dbReference>
<evidence type="ECO:0000256" key="7">
    <source>
        <dbReference type="ARBA" id="ARBA00022697"/>
    </source>
</evidence>
<organism evidence="16 17">
    <name type="scientific">Abyssobacteria bacterium (strain SURF_5)</name>
    <dbReference type="NCBI Taxonomy" id="2093360"/>
    <lineage>
        <taxon>Bacteria</taxon>
        <taxon>Pseudomonadati</taxon>
        <taxon>Candidatus Hydrogenedentota</taxon>
        <taxon>Candidatus Abyssobacteria</taxon>
    </lineage>
</organism>
<evidence type="ECO:0000256" key="9">
    <source>
        <dbReference type="ARBA" id="ARBA00023002"/>
    </source>
</evidence>
<dbReference type="Pfam" id="PF00742">
    <property type="entry name" value="Homoserine_dh"/>
    <property type="match status" value="1"/>
</dbReference>
<dbReference type="GO" id="GO:0009086">
    <property type="term" value="P:methionine biosynthetic process"/>
    <property type="evidence" value="ECO:0007669"/>
    <property type="project" value="UniProtKB-KW"/>
</dbReference>
<dbReference type="Gene3D" id="3.40.50.720">
    <property type="entry name" value="NAD(P)-binding Rossmann-like Domain"/>
    <property type="match status" value="1"/>
</dbReference>
<comment type="caution">
    <text evidence="16">The sequence shown here is derived from an EMBL/GenBank/DDBJ whole genome shotgun (WGS) entry which is preliminary data.</text>
</comment>
<dbReference type="NCBIfam" id="NF004976">
    <property type="entry name" value="PRK06349.1"/>
    <property type="match status" value="1"/>
</dbReference>
<evidence type="ECO:0000256" key="2">
    <source>
        <dbReference type="ARBA" id="ARBA00005062"/>
    </source>
</evidence>
<keyword evidence="9 13" id="KW-0560">Oxidoreductase</keyword>
<dbReference type="InterPro" id="IPR019811">
    <property type="entry name" value="HDH_CS"/>
</dbReference>
<feature type="domain" description="ACT" evidence="15">
    <location>
        <begin position="351"/>
        <end position="429"/>
    </location>
</feature>
<dbReference type="UniPathway" id="UPA00051">
    <property type="reaction ID" value="UER00465"/>
</dbReference>
<comment type="pathway">
    <text evidence="2 13">Amino-acid biosynthesis; L-methionine biosynthesis via de novo pathway; L-homoserine from L-aspartate: step 3/3.</text>
</comment>
<dbReference type="InterPro" id="IPR045865">
    <property type="entry name" value="ACT-like_dom_sf"/>
</dbReference>
<evidence type="ECO:0000256" key="10">
    <source>
        <dbReference type="ARBA" id="ARBA00023167"/>
    </source>
</evidence>
<dbReference type="PANTHER" id="PTHR43331:SF1">
    <property type="entry name" value="HOMOSERINE DEHYDROGENASE"/>
    <property type="match status" value="1"/>
</dbReference>
<dbReference type="CDD" id="cd04881">
    <property type="entry name" value="ACT_HSDH-Hom"/>
    <property type="match status" value="1"/>
</dbReference>
<dbReference type="AlphaFoldDB" id="A0A3A4P8B5"/>
<accession>A0A3A4P8B5</accession>
<evidence type="ECO:0000256" key="5">
    <source>
        <dbReference type="ARBA" id="ARBA00013376"/>
    </source>
</evidence>
<dbReference type="InterPro" id="IPR001342">
    <property type="entry name" value="HDH_cat"/>
</dbReference>
<dbReference type="InterPro" id="IPR016204">
    <property type="entry name" value="HDH"/>
</dbReference>
<name>A0A3A4P8B5_ABYX5</name>
<keyword evidence="8 12" id="KW-0521">NADP</keyword>
<evidence type="ECO:0000256" key="1">
    <source>
        <dbReference type="ARBA" id="ARBA00005056"/>
    </source>
</evidence>
<feature type="binding site" evidence="12">
    <location>
        <begin position="9"/>
        <end position="16"/>
    </location>
    <ligand>
        <name>NADP(+)</name>
        <dbReference type="ChEBI" id="CHEBI:58349"/>
    </ligand>
</feature>
<evidence type="ECO:0000256" key="8">
    <source>
        <dbReference type="ARBA" id="ARBA00022857"/>
    </source>
</evidence>
<dbReference type="PANTHER" id="PTHR43331">
    <property type="entry name" value="HOMOSERINE DEHYDROGENASE"/>
    <property type="match status" value="1"/>
</dbReference>
<evidence type="ECO:0000256" key="4">
    <source>
        <dbReference type="ARBA" id="ARBA00013213"/>
    </source>
</evidence>
<feature type="binding site" evidence="12">
    <location>
        <position position="190"/>
    </location>
    <ligand>
        <name>L-homoserine</name>
        <dbReference type="ChEBI" id="CHEBI:57476"/>
    </ligand>
</feature>
<dbReference type="GO" id="GO:0009088">
    <property type="term" value="P:threonine biosynthetic process"/>
    <property type="evidence" value="ECO:0007669"/>
    <property type="project" value="UniProtKB-UniPathway"/>
</dbReference>
<dbReference type="InterPro" id="IPR036291">
    <property type="entry name" value="NAD(P)-bd_dom_sf"/>
</dbReference>
<dbReference type="SUPFAM" id="SSF55347">
    <property type="entry name" value="Glyceraldehyde-3-phosphate dehydrogenase-like, C-terminal domain"/>
    <property type="match status" value="1"/>
</dbReference>
<keyword evidence="10 13" id="KW-0486">Methionine biosynthesis</keyword>
<keyword evidence="6 13" id="KW-0028">Amino-acid biosynthesis</keyword>
<dbReference type="Pfam" id="PF01842">
    <property type="entry name" value="ACT"/>
    <property type="match status" value="1"/>
</dbReference>
<dbReference type="GO" id="GO:0004412">
    <property type="term" value="F:homoserine dehydrogenase activity"/>
    <property type="evidence" value="ECO:0007669"/>
    <property type="project" value="UniProtKB-EC"/>
</dbReference>